<proteinExistence type="predicted"/>
<evidence type="ECO:0008006" key="3">
    <source>
        <dbReference type="Google" id="ProtNLM"/>
    </source>
</evidence>
<reference evidence="1 2" key="1">
    <citation type="journal article" date="2011" name="J. Bacteriol.">
        <title>Complete genome sequence and updated annotation of Desulfovibrio alaskensis G20.</title>
        <authorList>
            <person name="Hauser L.J."/>
            <person name="Land M.L."/>
            <person name="Brown S.D."/>
            <person name="Larimer F."/>
            <person name="Keller K.L."/>
            <person name="Rapp-Giles B.J."/>
            <person name="Price M.N."/>
            <person name="Lin M."/>
            <person name="Bruce D.C."/>
            <person name="Detter J.C."/>
            <person name="Tapia R."/>
            <person name="Han C.S."/>
            <person name="Goodwin L.A."/>
            <person name="Cheng J.F."/>
            <person name="Pitluck S."/>
            <person name="Copeland A."/>
            <person name="Lucas S."/>
            <person name="Nolan M."/>
            <person name="Lapidus A.L."/>
            <person name="Palumbo A.V."/>
            <person name="Wall J.D."/>
        </authorList>
    </citation>
    <scope>NUCLEOTIDE SEQUENCE [LARGE SCALE GENOMIC DNA]</scope>
    <source>
        <strain evidence="2">ATCC BAA 1058 / DSM 17464 / G20</strain>
    </source>
</reference>
<sequence length="130" mass="14260">MIENAQAVFTAEKMAALFPAERTDAFFDALFGGAEEGAYTIRLEFVSASSGILEFAFVLEEKPGMCLACNLTYGLPQVFSRHPVIGVAGVVEQIAAAAGVPVQELQWELGRTREESRERHCIPLVITRRK</sequence>
<dbReference type="EMBL" id="CP000112">
    <property type="protein sequence ID" value="ABB38800.1"/>
    <property type="molecule type" value="Genomic_DNA"/>
</dbReference>
<name>Q30ZU6_OLEA2</name>
<gene>
    <name evidence="1" type="ordered locus">Dde_2003</name>
</gene>
<protein>
    <recommendedName>
        <fullName evidence="3">Pancreas/duodenum homeobox protein 1</fullName>
    </recommendedName>
</protein>
<accession>Q30ZU6</accession>
<dbReference type="STRING" id="207559.Dde_2003"/>
<dbReference type="eggNOG" id="ENOG5032SN5">
    <property type="taxonomic scope" value="Bacteria"/>
</dbReference>
<evidence type="ECO:0000313" key="1">
    <source>
        <dbReference type="EMBL" id="ABB38800.1"/>
    </source>
</evidence>
<dbReference type="AlphaFoldDB" id="Q30ZU6"/>
<keyword evidence="2" id="KW-1185">Reference proteome</keyword>
<dbReference type="Proteomes" id="UP000002710">
    <property type="component" value="Chromosome"/>
</dbReference>
<organism evidence="1 2">
    <name type="scientific">Oleidesulfovibrio alaskensis (strain ATCC BAA-1058 / DSM 17464 / G20)</name>
    <name type="common">Desulfovibrio alaskensis</name>
    <dbReference type="NCBI Taxonomy" id="207559"/>
    <lineage>
        <taxon>Bacteria</taxon>
        <taxon>Pseudomonadati</taxon>
        <taxon>Thermodesulfobacteriota</taxon>
        <taxon>Desulfovibrionia</taxon>
        <taxon>Desulfovibrionales</taxon>
        <taxon>Desulfovibrionaceae</taxon>
        <taxon>Oleidesulfovibrio</taxon>
    </lineage>
</organism>
<dbReference type="KEGG" id="dde:Dde_2003"/>
<dbReference type="HOGENOM" id="CLU_1934656_0_0_7"/>
<dbReference type="RefSeq" id="WP_011367909.1">
    <property type="nucleotide sequence ID" value="NC_007519.1"/>
</dbReference>
<evidence type="ECO:0000313" key="2">
    <source>
        <dbReference type="Proteomes" id="UP000002710"/>
    </source>
</evidence>